<proteinExistence type="inferred from homology"/>
<name>A0AAW4FRD3_9HYPH</name>
<protein>
    <submittedName>
        <fullName evidence="3">Acyltransferase</fullName>
    </submittedName>
</protein>
<dbReference type="CDD" id="cd04647">
    <property type="entry name" value="LbH_MAT_like"/>
    <property type="match status" value="1"/>
</dbReference>
<dbReference type="SUPFAM" id="SSF51161">
    <property type="entry name" value="Trimeric LpxA-like enzymes"/>
    <property type="match status" value="1"/>
</dbReference>
<evidence type="ECO:0000313" key="3">
    <source>
        <dbReference type="EMBL" id="MBM3093909.1"/>
    </source>
</evidence>
<dbReference type="Gene3D" id="2.160.10.10">
    <property type="entry name" value="Hexapeptide repeat proteins"/>
    <property type="match status" value="1"/>
</dbReference>
<dbReference type="GO" id="GO:0008374">
    <property type="term" value="F:O-acyltransferase activity"/>
    <property type="evidence" value="ECO:0007669"/>
    <property type="project" value="TreeGrafter"/>
</dbReference>
<keyword evidence="4" id="KW-1185">Reference proteome</keyword>
<gene>
    <name evidence="3" type="ORF">GFB56_24425</name>
</gene>
<evidence type="ECO:0000256" key="2">
    <source>
        <dbReference type="ARBA" id="ARBA00022679"/>
    </source>
</evidence>
<dbReference type="GO" id="GO:0005829">
    <property type="term" value="C:cytosol"/>
    <property type="evidence" value="ECO:0007669"/>
    <property type="project" value="TreeGrafter"/>
</dbReference>
<comment type="caution">
    <text evidence="3">The sequence shown here is derived from an EMBL/GenBank/DDBJ whole genome shotgun (WGS) entry which is preliminary data.</text>
</comment>
<evidence type="ECO:0000313" key="4">
    <source>
        <dbReference type="Proteomes" id="UP000744980"/>
    </source>
</evidence>
<dbReference type="InterPro" id="IPR011004">
    <property type="entry name" value="Trimer_LpxA-like_sf"/>
</dbReference>
<dbReference type="PANTHER" id="PTHR23416">
    <property type="entry name" value="SIALIC ACID SYNTHASE-RELATED"/>
    <property type="match status" value="1"/>
</dbReference>
<dbReference type="AlphaFoldDB" id="A0AAW4FRD3"/>
<sequence>MPNQVLDDLAALLSRPVDDLLHLIPQLGDDASRALLEQLLPLMATPSKPPGPSGVDVFSSDDARLRAQILNYHATELMTDRERAQFLGLPNGCRIRERAKILAPEKFECGQNVWIGEGAVLDAQGGLEIGDNTQIGLGVMVWSHTSHRQATSGETGSSRDKIAYRRTSIGSNCFIAGPSVIAPGVTIGDRVIISPLTFVDRDVADDEVLSGPRSLKKLEERVAALEAQLASQKS</sequence>
<comment type="similarity">
    <text evidence="1">Belongs to the transferase hexapeptide repeat family.</text>
</comment>
<keyword evidence="2" id="KW-0808">Transferase</keyword>
<dbReference type="PANTHER" id="PTHR23416:SF23">
    <property type="entry name" value="ACETYLTRANSFERASE C18B11.09C-RELATED"/>
    <property type="match status" value="1"/>
</dbReference>
<evidence type="ECO:0000256" key="1">
    <source>
        <dbReference type="ARBA" id="ARBA00007274"/>
    </source>
</evidence>
<dbReference type="InterPro" id="IPR001451">
    <property type="entry name" value="Hexapep"/>
</dbReference>
<dbReference type="Pfam" id="PF00132">
    <property type="entry name" value="Hexapep"/>
    <property type="match status" value="1"/>
</dbReference>
<accession>A0AAW4FRD3</accession>
<dbReference type="RefSeq" id="WP_203528838.1">
    <property type="nucleotide sequence ID" value="NZ_CP083371.1"/>
</dbReference>
<dbReference type="Proteomes" id="UP000744980">
    <property type="component" value="Unassembled WGS sequence"/>
</dbReference>
<organism evidence="3 4">
    <name type="scientific">Ensifer canadensis</name>
    <dbReference type="NCBI Taxonomy" id="555315"/>
    <lineage>
        <taxon>Bacteria</taxon>
        <taxon>Pseudomonadati</taxon>
        <taxon>Pseudomonadota</taxon>
        <taxon>Alphaproteobacteria</taxon>
        <taxon>Hyphomicrobiales</taxon>
        <taxon>Rhizobiaceae</taxon>
        <taxon>Sinorhizobium/Ensifer group</taxon>
        <taxon>Ensifer</taxon>
    </lineage>
</organism>
<reference evidence="3 4" key="1">
    <citation type="submission" date="2020-01" db="EMBL/GenBank/DDBJ databases">
        <title>Draft genome assembly of Ensifer adhaerens T173.</title>
        <authorList>
            <person name="Craig J.E."/>
            <person name="Stinchcombe J.R."/>
        </authorList>
    </citation>
    <scope>NUCLEOTIDE SEQUENCE [LARGE SCALE GENOMIC DNA]</scope>
    <source>
        <strain evidence="3 4">T173</strain>
    </source>
</reference>
<dbReference type="InterPro" id="IPR051159">
    <property type="entry name" value="Hexapeptide_acetyltransf"/>
</dbReference>
<keyword evidence="3" id="KW-0012">Acyltransferase</keyword>
<dbReference type="EMBL" id="WXFA01000020">
    <property type="protein sequence ID" value="MBM3093909.1"/>
    <property type="molecule type" value="Genomic_DNA"/>
</dbReference>